<dbReference type="RefSeq" id="WP_116275120.1">
    <property type="nucleotide sequence ID" value="NZ_KZ859523.1"/>
</dbReference>
<accession>A0A3E1B7R2</accession>
<evidence type="ECO:0000313" key="2">
    <source>
        <dbReference type="Proteomes" id="UP000256748"/>
    </source>
</evidence>
<comment type="caution">
    <text evidence="1">The sequence shown here is derived from an EMBL/GenBank/DDBJ whole genome shotgun (WGS) entry which is preliminary data.</text>
</comment>
<gene>
    <name evidence="1" type="ORF">B5K10_22440</name>
</gene>
<protein>
    <submittedName>
        <fullName evidence="1">Uncharacterized protein</fullName>
    </submittedName>
</protein>
<sequence length="94" mass="10418">MARSVLENRIVKLEGRNPARPYEHLSDEELDARLAAISVRIEAEAGVKMADYVEALTRAVSADEPLPEGMTKMDIQGLIASFRNLASIRSRHAQ</sequence>
<reference evidence="1 2" key="1">
    <citation type="submission" date="2017-03" db="EMBL/GenBank/DDBJ databases">
        <title>Genome analysis of Rhizobial strains effectives or ineffectives for nitrogen fixation isolated from bean seeds.</title>
        <authorList>
            <person name="Peralta H."/>
            <person name="Aguilar-Vera A."/>
            <person name="Mora Y."/>
            <person name="Vargas-Lagunas C."/>
            <person name="Girard L."/>
            <person name="Mora J."/>
        </authorList>
    </citation>
    <scope>NUCLEOTIDE SEQUENCE [LARGE SCALE GENOMIC DNA]</scope>
    <source>
        <strain evidence="1 2">CCGM5</strain>
    </source>
</reference>
<organism evidence="1 2">
    <name type="scientific">Rhizobium leguminosarum bv. trifolii</name>
    <dbReference type="NCBI Taxonomy" id="386"/>
    <lineage>
        <taxon>Bacteria</taxon>
        <taxon>Pseudomonadati</taxon>
        <taxon>Pseudomonadota</taxon>
        <taxon>Alphaproteobacteria</taxon>
        <taxon>Hyphomicrobiales</taxon>
        <taxon>Rhizobiaceae</taxon>
        <taxon>Rhizobium/Agrobacterium group</taxon>
        <taxon>Rhizobium</taxon>
    </lineage>
</organism>
<dbReference type="Proteomes" id="UP000256748">
    <property type="component" value="Unassembled WGS sequence"/>
</dbReference>
<proteinExistence type="predicted"/>
<dbReference type="EMBL" id="NAOO01000028">
    <property type="protein sequence ID" value="RFB87391.1"/>
    <property type="molecule type" value="Genomic_DNA"/>
</dbReference>
<dbReference type="AlphaFoldDB" id="A0A3E1B7R2"/>
<evidence type="ECO:0000313" key="1">
    <source>
        <dbReference type="EMBL" id="RFB87391.1"/>
    </source>
</evidence>
<name>A0A3E1B7R2_RHILT</name>